<feature type="non-terminal residue" evidence="1">
    <location>
        <position position="102"/>
    </location>
</feature>
<dbReference type="Proteomes" id="UP000824029">
    <property type="component" value="Unassembled WGS sequence"/>
</dbReference>
<reference evidence="1" key="2">
    <citation type="submission" date="2021-04" db="EMBL/GenBank/DDBJ databases">
        <authorList>
            <person name="Gilroy R."/>
        </authorList>
    </citation>
    <scope>NUCLEOTIDE SEQUENCE</scope>
    <source>
        <strain evidence="1">ChiHecolR3B27-1887</strain>
    </source>
</reference>
<name>A0A9D2DJ36_9ACTN</name>
<organism evidence="1 2">
    <name type="scientific">Candidatus Olsenella stercoravium</name>
    <dbReference type="NCBI Taxonomy" id="2838713"/>
    <lineage>
        <taxon>Bacteria</taxon>
        <taxon>Bacillati</taxon>
        <taxon>Actinomycetota</taxon>
        <taxon>Coriobacteriia</taxon>
        <taxon>Coriobacteriales</taxon>
        <taxon>Atopobiaceae</taxon>
        <taxon>Olsenella</taxon>
    </lineage>
</organism>
<dbReference type="EMBL" id="DXBZ01000049">
    <property type="protein sequence ID" value="HIZ17992.1"/>
    <property type="molecule type" value="Genomic_DNA"/>
</dbReference>
<dbReference type="AlphaFoldDB" id="A0A9D2DJ36"/>
<protein>
    <submittedName>
        <fullName evidence="1">AraC family transcriptional regulator</fullName>
    </submittedName>
</protein>
<comment type="caution">
    <text evidence="1">The sequence shown here is derived from an EMBL/GenBank/DDBJ whole genome shotgun (WGS) entry which is preliminary data.</text>
</comment>
<reference evidence="1" key="1">
    <citation type="journal article" date="2021" name="PeerJ">
        <title>Extensive microbial diversity within the chicken gut microbiome revealed by metagenomics and culture.</title>
        <authorList>
            <person name="Gilroy R."/>
            <person name="Ravi A."/>
            <person name="Getino M."/>
            <person name="Pursley I."/>
            <person name="Horton D.L."/>
            <person name="Alikhan N.F."/>
            <person name="Baker D."/>
            <person name="Gharbi K."/>
            <person name="Hall N."/>
            <person name="Watson M."/>
            <person name="Adriaenssens E.M."/>
            <person name="Foster-Nyarko E."/>
            <person name="Jarju S."/>
            <person name="Secka A."/>
            <person name="Antonio M."/>
            <person name="Oren A."/>
            <person name="Chaudhuri R.R."/>
            <person name="La Ragione R."/>
            <person name="Hildebrand F."/>
            <person name="Pallen M.J."/>
        </authorList>
    </citation>
    <scope>NUCLEOTIDE SEQUENCE</scope>
    <source>
        <strain evidence="1">ChiHecolR3B27-1887</strain>
    </source>
</reference>
<accession>A0A9D2DJ36</accession>
<evidence type="ECO:0000313" key="2">
    <source>
        <dbReference type="Proteomes" id="UP000824029"/>
    </source>
</evidence>
<proteinExistence type="predicted"/>
<evidence type="ECO:0000313" key="1">
    <source>
        <dbReference type="EMBL" id="HIZ17992.1"/>
    </source>
</evidence>
<gene>
    <name evidence="1" type="ORF">IAA22_02620</name>
</gene>
<sequence>MESLEEDLYSAAFRKWEISPSSKTHAYGPEGALRTFENEFGEGEYWSYFRGNLFAINSFRMTFKKNWILRYRCTEHLCVSFYDEIDGVAQKQGAPLSVGAIS</sequence>